<keyword evidence="2" id="KW-1185">Reference proteome</keyword>
<evidence type="ECO:0000313" key="1">
    <source>
        <dbReference type="EMBL" id="MCZ0833696.1"/>
    </source>
</evidence>
<organism evidence="1 2">
    <name type="scientific">Brevibacillus halotolerans</name>
    <dbReference type="NCBI Taxonomy" id="1507437"/>
    <lineage>
        <taxon>Bacteria</taxon>
        <taxon>Bacillati</taxon>
        <taxon>Bacillota</taxon>
        <taxon>Bacilli</taxon>
        <taxon>Bacillales</taxon>
        <taxon>Paenibacillaceae</taxon>
        <taxon>Brevibacillus</taxon>
    </lineage>
</organism>
<proteinExistence type="predicted"/>
<dbReference type="RefSeq" id="WP_258418504.1">
    <property type="nucleotide sequence ID" value="NZ_JAPTNG010000028.1"/>
</dbReference>
<dbReference type="InterPro" id="IPR015422">
    <property type="entry name" value="PyrdxlP-dep_Trfase_small"/>
</dbReference>
<comment type="caution">
    <text evidence="1">The sequence shown here is derived from an EMBL/GenBank/DDBJ whole genome shotgun (WGS) entry which is preliminary data.</text>
</comment>
<evidence type="ECO:0000313" key="2">
    <source>
        <dbReference type="Proteomes" id="UP001067708"/>
    </source>
</evidence>
<dbReference type="InterPro" id="IPR015424">
    <property type="entry name" value="PyrdxlP-dep_Trfase"/>
</dbReference>
<reference evidence="1" key="1">
    <citation type="submission" date="2022-09" db="EMBL/GenBank/DDBJ databases">
        <title>Genome analysis and characterization of larvicidal activity of Brevibacillus strains.</title>
        <authorList>
            <person name="Patrusheva E.V."/>
            <person name="Izotova A.O."/>
            <person name="Toshchakov S.V."/>
            <person name="Sineoky S.P."/>
        </authorList>
    </citation>
    <scope>NUCLEOTIDE SEQUENCE</scope>
    <source>
        <strain evidence="1">VKPM_B-13244</strain>
    </source>
</reference>
<gene>
    <name evidence="1" type="ORF">O0535_23610</name>
</gene>
<dbReference type="SUPFAM" id="SSF53383">
    <property type="entry name" value="PLP-dependent transferases"/>
    <property type="match status" value="1"/>
</dbReference>
<dbReference type="Proteomes" id="UP001067708">
    <property type="component" value="Unassembled WGS sequence"/>
</dbReference>
<dbReference type="Gene3D" id="3.90.1150.10">
    <property type="entry name" value="Aspartate Aminotransferase, domain 1"/>
    <property type="match status" value="1"/>
</dbReference>
<name>A0ABT4I3Q3_9BACL</name>
<dbReference type="EMBL" id="JAPTNG010000028">
    <property type="protein sequence ID" value="MCZ0833696.1"/>
    <property type="molecule type" value="Genomic_DNA"/>
</dbReference>
<accession>A0ABT4I3Q3</accession>
<sequence>MTHIRSSLRKIMYQISSFTCTTLLITELINTGAADRIISQKKEIAKKRNLIYSTYFKISNPHESPISFFRWLPLEHKYQPKQFEQAMLAQGIRVYHSSRFLVREEESKQFVRISLTSVTNSE</sequence>
<protein>
    <submittedName>
        <fullName evidence="1">Uncharacterized protein</fullName>
    </submittedName>
</protein>